<evidence type="ECO:0000259" key="1">
    <source>
        <dbReference type="PROSITE" id="PS51819"/>
    </source>
</evidence>
<organism evidence="2 3">
    <name type="scientific">Alicyclobacillus macrosporangiidus</name>
    <dbReference type="NCBI Taxonomy" id="392015"/>
    <lineage>
        <taxon>Bacteria</taxon>
        <taxon>Bacillati</taxon>
        <taxon>Bacillota</taxon>
        <taxon>Bacilli</taxon>
        <taxon>Bacillales</taxon>
        <taxon>Alicyclobacillaceae</taxon>
        <taxon>Alicyclobacillus</taxon>
    </lineage>
</organism>
<dbReference type="PANTHER" id="PTHR33993">
    <property type="entry name" value="GLYOXALASE-RELATED"/>
    <property type="match status" value="1"/>
</dbReference>
<dbReference type="InterPro" id="IPR029068">
    <property type="entry name" value="Glyas_Bleomycin-R_OHBP_Dase"/>
</dbReference>
<keyword evidence="3" id="KW-1185">Reference proteome</keyword>
<dbReference type="EMBL" id="FPBV01000004">
    <property type="protein sequence ID" value="SFU58641.1"/>
    <property type="molecule type" value="Genomic_DNA"/>
</dbReference>
<proteinExistence type="predicted"/>
<dbReference type="InterPro" id="IPR004360">
    <property type="entry name" value="Glyas_Fos-R_dOase_dom"/>
</dbReference>
<dbReference type="AlphaFoldDB" id="A0A1I7HDA0"/>
<dbReference type="Gene3D" id="3.10.180.10">
    <property type="entry name" value="2,3-Dihydroxybiphenyl 1,2-Dioxygenase, domain 1"/>
    <property type="match status" value="1"/>
</dbReference>
<dbReference type="PROSITE" id="PS51819">
    <property type="entry name" value="VOC"/>
    <property type="match status" value="1"/>
</dbReference>
<dbReference type="eggNOG" id="COG0346">
    <property type="taxonomic scope" value="Bacteria"/>
</dbReference>
<reference evidence="3" key="1">
    <citation type="submission" date="2016-10" db="EMBL/GenBank/DDBJ databases">
        <authorList>
            <person name="Varghese N."/>
        </authorList>
    </citation>
    <scope>NUCLEOTIDE SEQUENCE [LARGE SCALE GENOMIC DNA]</scope>
    <source>
        <strain evidence="3">DSM 17980</strain>
    </source>
</reference>
<gene>
    <name evidence="2" type="ORF">SAMN05421543_104126</name>
</gene>
<evidence type="ECO:0000313" key="2">
    <source>
        <dbReference type="EMBL" id="SFU58641.1"/>
    </source>
</evidence>
<dbReference type="PANTHER" id="PTHR33993:SF2">
    <property type="entry name" value="VOC DOMAIN-CONTAINING PROTEIN"/>
    <property type="match status" value="1"/>
</dbReference>
<dbReference type="InterPro" id="IPR052164">
    <property type="entry name" value="Anthracycline_SecMetBiosynth"/>
</dbReference>
<evidence type="ECO:0000313" key="3">
    <source>
        <dbReference type="Proteomes" id="UP000183508"/>
    </source>
</evidence>
<dbReference type="RefSeq" id="WP_074950301.1">
    <property type="nucleotide sequence ID" value="NZ_FPBV01000004.1"/>
</dbReference>
<protein>
    <recommendedName>
        <fullName evidence="1">VOC domain-containing protein</fullName>
    </recommendedName>
</protein>
<sequence length="127" mass="14248">MPSELNIEKVGQISVNVHDLQRAVVFYRDTLELPLIWQGPNMAFFACGDLRLYLSVPERPEFDHPSSVIYFQVRDIHEASGTLTSRGVELLGAPHEVGRLGNVAVWMAFFRDSEGNTLAVQSEVPIH</sequence>
<dbReference type="SUPFAM" id="SSF54593">
    <property type="entry name" value="Glyoxalase/Bleomycin resistance protein/Dihydroxybiphenyl dioxygenase"/>
    <property type="match status" value="1"/>
</dbReference>
<dbReference type="InterPro" id="IPR037523">
    <property type="entry name" value="VOC_core"/>
</dbReference>
<name>A0A1I7HDA0_9BACL</name>
<dbReference type="Pfam" id="PF00903">
    <property type="entry name" value="Glyoxalase"/>
    <property type="match status" value="1"/>
</dbReference>
<feature type="domain" description="VOC" evidence="1">
    <location>
        <begin position="9"/>
        <end position="123"/>
    </location>
</feature>
<dbReference type="Proteomes" id="UP000183508">
    <property type="component" value="Unassembled WGS sequence"/>
</dbReference>
<dbReference type="STRING" id="392015.SAMN05421543_104126"/>
<accession>A0A1I7HDA0</accession>